<dbReference type="InterPro" id="IPR012677">
    <property type="entry name" value="Nucleotide-bd_a/b_plait_sf"/>
</dbReference>
<dbReference type="EMBL" id="KT007010">
    <property type="protein sequence ID" value="AKQ03337.1"/>
    <property type="molecule type" value="Genomic_DNA"/>
</dbReference>
<feature type="compositionally biased region" description="Basic and acidic residues" evidence="2">
    <location>
        <begin position="70"/>
        <end position="99"/>
    </location>
</feature>
<evidence type="ECO:0000313" key="4">
    <source>
        <dbReference type="EMBL" id="AKQ03337.1"/>
    </source>
</evidence>
<name>A0A0H4TA27_9ARCH</name>
<accession>A0A0H4TA27</accession>
<evidence type="ECO:0000259" key="3">
    <source>
        <dbReference type="PROSITE" id="PS50102"/>
    </source>
</evidence>
<dbReference type="InterPro" id="IPR048289">
    <property type="entry name" value="RRM2_NsCP33-like"/>
</dbReference>
<reference evidence="4" key="1">
    <citation type="journal article" date="2015" name="ISME J.">
        <title>Aquifer environment selects for microbial species cohorts in sediment and groundwater.</title>
        <authorList>
            <person name="Hug L.A."/>
            <person name="Thomas B.C."/>
            <person name="Brown C.T."/>
            <person name="Frischkorn K.R."/>
            <person name="Williams K.H."/>
            <person name="Tringe S.G."/>
            <person name="Banfield J.F."/>
        </authorList>
    </citation>
    <scope>NUCLEOTIDE SEQUENCE</scope>
</reference>
<dbReference type="PROSITE" id="PS50102">
    <property type="entry name" value="RRM"/>
    <property type="match status" value="1"/>
</dbReference>
<proteinExistence type="predicted"/>
<dbReference type="SMART" id="SM00360">
    <property type="entry name" value="RRM"/>
    <property type="match status" value="1"/>
</dbReference>
<dbReference type="GO" id="GO:0003723">
    <property type="term" value="F:RNA binding"/>
    <property type="evidence" value="ECO:0007669"/>
    <property type="project" value="UniProtKB-KW"/>
</dbReference>
<sequence length="114" mass="13154">MSKRIYVGNLPWSVTKAKLEELFSSFGEIEEALVIANKYTGRSRGFGFVTFKKDSDADKAIANMEGKDVEGRNLVVKEARPLEEKERRAEEKAPEERKEKQHRGRKKHEEEAEE</sequence>
<protein>
    <submittedName>
        <fullName evidence="4">RNP-1 like protein RNA-binding protein</fullName>
    </submittedName>
</protein>
<evidence type="ECO:0000256" key="2">
    <source>
        <dbReference type="SAM" id="MobiDB-lite"/>
    </source>
</evidence>
<feature type="region of interest" description="Disordered" evidence="2">
    <location>
        <begin position="70"/>
        <end position="114"/>
    </location>
</feature>
<dbReference type="InterPro" id="IPR000504">
    <property type="entry name" value="RRM_dom"/>
</dbReference>
<keyword evidence="1" id="KW-0694">RNA-binding</keyword>
<evidence type="ECO:0000256" key="1">
    <source>
        <dbReference type="ARBA" id="ARBA00022884"/>
    </source>
</evidence>
<dbReference type="Gene3D" id="3.30.70.330">
    <property type="match status" value="1"/>
</dbReference>
<dbReference type="Pfam" id="PF00076">
    <property type="entry name" value="RRM_1"/>
    <property type="match status" value="1"/>
</dbReference>
<dbReference type="AlphaFoldDB" id="A0A0H4TA27"/>
<dbReference type="CDD" id="cd21608">
    <property type="entry name" value="RRM2_NsCP33_like"/>
    <property type="match status" value="1"/>
</dbReference>
<dbReference type="PANTHER" id="PTHR48027">
    <property type="entry name" value="HETEROGENEOUS NUCLEAR RIBONUCLEOPROTEIN 87F-RELATED"/>
    <property type="match status" value="1"/>
</dbReference>
<dbReference type="InterPro" id="IPR052462">
    <property type="entry name" value="SLIRP/GR-RBP-like"/>
</dbReference>
<dbReference type="InterPro" id="IPR035979">
    <property type="entry name" value="RBD_domain_sf"/>
</dbReference>
<feature type="domain" description="RRM" evidence="3">
    <location>
        <begin position="3"/>
        <end position="81"/>
    </location>
</feature>
<organism evidence="4">
    <name type="scientific">uncultured archaeon Rifle_16ft_4_minimus_37913</name>
    <dbReference type="NCBI Taxonomy" id="1665152"/>
    <lineage>
        <taxon>Archaea</taxon>
        <taxon>environmental samples</taxon>
    </lineage>
</organism>
<dbReference type="SUPFAM" id="SSF54928">
    <property type="entry name" value="RNA-binding domain, RBD"/>
    <property type="match status" value="1"/>
</dbReference>